<dbReference type="EMBL" id="AUPC02000041">
    <property type="protein sequence ID" value="POG77362.1"/>
    <property type="molecule type" value="Genomic_DNA"/>
</dbReference>
<dbReference type="Gene3D" id="1.20.930.20">
    <property type="entry name" value="Adaptor protein Cbl, N-terminal domain"/>
    <property type="match status" value="2"/>
</dbReference>
<feature type="transmembrane region" description="Helical" evidence="1">
    <location>
        <begin position="12"/>
        <end position="32"/>
    </location>
</feature>
<accession>A0A2P4QI98</accession>
<comment type="caution">
    <text evidence="3">The sequence shown here is derived from an EMBL/GenBank/DDBJ whole genome shotgun (WGS) entry which is preliminary data.</text>
</comment>
<dbReference type="Pfam" id="PF22215">
    <property type="entry name" value="MLKL_N"/>
    <property type="match status" value="1"/>
</dbReference>
<dbReference type="InterPro" id="IPR036537">
    <property type="entry name" value="Adaptor_Cbl_N_dom_sf"/>
</dbReference>
<reference evidence="3 4" key="1">
    <citation type="journal article" date="2013" name="Proc. Natl. Acad. Sci. U.S.A.">
        <title>Genome of an arbuscular mycorrhizal fungus provides insight into the oldest plant symbiosis.</title>
        <authorList>
            <person name="Tisserant E."/>
            <person name="Malbreil M."/>
            <person name="Kuo A."/>
            <person name="Kohler A."/>
            <person name="Symeonidi A."/>
            <person name="Balestrini R."/>
            <person name="Charron P."/>
            <person name="Duensing N."/>
            <person name="Frei Dit Frey N."/>
            <person name="Gianinazzi-Pearson V."/>
            <person name="Gilbert L.B."/>
            <person name="Handa Y."/>
            <person name="Herr J.R."/>
            <person name="Hijri M."/>
            <person name="Koul R."/>
            <person name="Kawaguchi M."/>
            <person name="Krajinski F."/>
            <person name="Lammers P.J."/>
            <person name="Masclaux F.G."/>
            <person name="Murat C."/>
            <person name="Morin E."/>
            <person name="Ndikumana S."/>
            <person name="Pagni M."/>
            <person name="Petitpierre D."/>
            <person name="Requena N."/>
            <person name="Rosikiewicz P."/>
            <person name="Riley R."/>
            <person name="Saito K."/>
            <person name="San Clemente H."/>
            <person name="Shapiro H."/>
            <person name="van Tuinen D."/>
            <person name="Becard G."/>
            <person name="Bonfante P."/>
            <person name="Paszkowski U."/>
            <person name="Shachar-Hill Y.Y."/>
            <person name="Tuskan G.A."/>
            <person name="Young P.W."/>
            <person name="Sanders I.R."/>
            <person name="Henrissat B."/>
            <person name="Rensing S.A."/>
            <person name="Grigoriev I.V."/>
            <person name="Corradi N."/>
            <person name="Roux C."/>
            <person name="Martin F."/>
        </authorList>
    </citation>
    <scope>NUCLEOTIDE SEQUENCE [LARGE SCALE GENOMIC DNA]</scope>
    <source>
        <strain evidence="3 4">DAOM 197198</strain>
    </source>
</reference>
<sequence length="578" mass="67143">MSTIVEVAVQFLSYLLSLLPFIITIKILKFIIKKIIYLIKTGQYNKKICSKMVDRIQIAETAVRILKIHKEEHKDFFSEDNYNNLRKLVDVMRVMKKFIEEVSLSTKLSKFVQAKNIKRVFINLNKKLDSTIKILEFDFMVYFNARADNDNKKIMADIEGLFKYFKIIEAGLTDMSKNLSKVFGQLSILINTENQMITDQKSSKQSENSVPVTLEDIKVSLIEELSKILKKRVNTYQTAEHIERICDVMLDRVQLAGIVIENIENLKNRKEVHKDNLQLANNIVAEIRRYFTNISQLTESSKSFHANEIEKRAIGLNKELNSIIQILGFYLMVYFNERADLNNEKIKQDIEDLSKYLEYIIGYLADTNEIVSKVLEQLGVLNNTVNQMITDQESDKQGENSASFLPLIEVRSKILEIGEDMYQTAENNEKICDMVQSFGRELEYLKNFGEKYKDFFSKANTNYIDLQKLVNNVDAKHKFLTEQLKELSKRDIEKATIYLNKEFDSTIQLLKFDFIVNFNTCADRNNEKFRDSINELCKWLQIIGDGLTDTNKTLYGVLLGQLSVIDNTVNQMITDQKK</sequence>
<dbReference type="VEuPathDB" id="FungiDB:RhiirFUN_022670"/>
<dbReference type="Proteomes" id="UP000018888">
    <property type="component" value="Unassembled WGS sequence"/>
</dbReference>
<proteinExistence type="predicted"/>
<keyword evidence="4" id="KW-1185">Reference proteome</keyword>
<dbReference type="GO" id="GO:0007166">
    <property type="term" value="P:cell surface receptor signaling pathway"/>
    <property type="evidence" value="ECO:0007669"/>
    <property type="project" value="InterPro"/>
</dbReference>
<gene>
    <name evidence="3" type="ORF">GLOIN_2v1871431</name>
</gene>
<dbReference type="AlphaFoldDB" id="A0A2P4QI98"/>
<dbReference type="InterPro" id="IPR059179">
    <property type="entry name" value="MLKL-like_MCAfunc"/>
</dbReference>
<name>A0A2P4QI98_RHIID</name>
<evidence type="ECO:0000256" key="1">
    <source>
        <dbReference type="SAM" id="Phobius"/>
    </source>
</evidence>
<keyword evidence="1" id="KW-1133">Transmembrane helix</keyword>
<organism evidence="3 4">
    <name type="scientific">Rhizophagus irregularis (strain DAOM 181602 / DAOM 197198 / MUCL 43194)</name>
    <name type="common">Arbuscular mycorrhizal fungus</name>
    <name type="synonym">Glomus intraradices</name>
    <dbReference type="NCBI Taxonomy" id="747089"/>
    <lineage>
        <taxon>Eukaryota</taxon>
        <taxon>Fungi</taxon>
        <taxon>Fungi incertae sedis</taxon>
        <taxon>Mucoromycota</taxon>
        <taxon>Glomeromycotina</taxon>
        <taxon>Glomeromycetes</taxon>
        <taxon>Glomerales</taxon>
        <taxon>Glomeraceae</taxon>
        <taxon>Rhizophagus</taxon>
    </lineage>
</organism>
<protein>
    <recommendedName>
        <fullName evidence="2">Mixed lineage kinase domain-containing protein</fullName>
    </recommendedName>
</protein>
<keyword evidence="1" id="KW-0472">Membrane</keyword>
<reference evidence="3 4" key="2">
    <citation type="journal article" date="2018" name="New Phytol.">
        <title>High intraspecific genome diversity in the model arbuscular mycorrhizal symbiont Rhizophagus irregularis.</title>
        <authorList>
            <person name="Chen E.C.H."/>
            <person name="Morin E."/>
            <person name="Beaudet D."/>
            <person name="Noel J."/>
            <person name="Yildirir G."/>
            <person name="Ndikumana S."/>
            <person name="Charron P."/>
            <person name="St-Onge C."/>
            <person name="Giorgi J."/>
            <person name="Kruger M."/>
            <person name="Marton T."/>
            <person name="Ropars J."/>
            <person name="Grigoriev I.V."/>
            <person name="Hainaut M."/>
            <person name="Henrissat B."/>
            <person name="Roux C."/>
            <person name="Martin F."/>
            <person name="Corradi N."/>
        </authorList>
    </citation>
    <scope>NUCLEOTIDE SEQUENCE [LARGE SCALE GENOMIC DNA]</scope>
    <source>
        <strain evidence="3 4">DAOM 197198</strain>
    </source>
</reference>
<evidence type="ECO:0000313" key="4">
    <source>
        <dbReference type="Proteomes" id="UP000018888"/>
    </source>
</evidence>
<evidence type="ECO:0000313" key="3">
    <source>
        <dbReference type="EMBL" id="POG77362.1"/>
    </source>
</evidence>
<feature type="domain" description="Mixed lineage kinase" evidence="2">
    <location>
        <begin position="34"/>
        <end position="135"/>
    </location>
</feature>
<dbReference type="CDD" id="cd21037">
    <property type="entry name" value="MLKL_NTD"/>
    <property type="match status" value="2"/>
</dbReference>
<dbReference type="InterPro" id="IPR054000">
    <property type="entry name" value="MLKL_N"/>
</dbReference>
<keyword evidence="1" id="KW-0812">Transmembrane</keyword>
<evidence type="ECO:0000259" key="2">
    <source>
        <dbReference type="Pfam" id="PF22215"/>
    </source>
</evidence>